<evidence type="ECO:0000256" key="6">
    <source>
        <dbReference type="ARBA" id="ARBA00023136"/>
    </source>
</evidence>
<evidence type="ECO:0000256" key="1">
    <source>
        <dbReference type="ARBA" id="ARBA00004651"/>
    </source>
</evidence>
<comment type="similarity">
    <text evidence="2">Belongs to the UPF0104 family.</text>
</comment>
<dbReference type="GeneID" id="56027179"/>
<sequence length="341" mass="34631">MKRPLVLAAGFVASLILVGGLILLVGVGRVGEALVRADPWWLAAVAGFALAQIAIWGQTLRTVLGTLGVAVTRRAGALLYAAAAFSNNVTPLGQAGGEPVTALVVSRTARVRYETSLAAVASVDALNVVTSLTLVAVGVGYYGVSISVRADAIGNDVLFVAIVALAVLSLLAWRFRGAMVRSVTRIIARFVTALGRVVPPVPTLDPDQVRERLDGFLADVERVAGDRSRLAAALAFSLAGWLAHVAALWAALSAVGYTVDPATLLVVVPVANAAGFTPLPGGFGSIEAAFVALLATMTAVPAADATAAVLVHRAGVYWLPIVVGGAVTGALGADTAASGAE</sequence>
<dbReference type="InterPro" id="IPR022791">
    <property type="entry name" value="L-PG_synthase/AglD"/>
</dbReference>
<reference evidence="8 9" key="1">
    <citation type="submission" date="2020-07" db="EMBL/GenBank/DDBJ databases">
        <title>Gai3-2, isolated from salt lake.</title>
        <authorList>
            <person name="Cui H."/>
            <person name="Shi X."/>
        </authorList>
    </citation>
    <scope>NUCLEOTIDE SEQUENCE [LARGE SCALE GENOMIC DNA]</scope>
    <source>
        <strain evidence="8 9">Gai3-2</strain>
    </source>
</reference>
<keyword evidence="5 7" id="KW-1133">Transmembrane helix</keyword>
<evidence type="ECO:0000256" key="4">
    <source>
        <dbReference type="ARBA" id="ARBA00022692"/>
    </source>
</evidence>
<dbReference type="AlphaFoldDB" id="A0A7D5GX76"/>
<feature type="transmembrane region" description="Helical" evidence="7">
    <location>
        <begin position="317"/>
        <end position="337"/>
    </location>
</feature>
<feature type="transmembrane region" description="Helical" evidence="7">
    <location>
        <begin position="230"/>
        <end position="252"/>
    </location>
</feature>
<evidence type="ECO:0000256" key="2">
    <source>
        <dbReference type="ARBA" id="ARBA00011061"/>
    </source>
</evidence>
<comment type="subcellular location">
    <subcellularLocation>
        <location evidence="1">Cell membrane</location>
        <topology evidence="1">Multi-pass membrane protein</topology>
    </subcellularLocation>
</comment>
<keyword evidence="6 7" id="KW-0472">Membrane</keyword>
<dbReference type="PANTHER" id="PTHR39087">
    <property type="entry name" value="UPF0104 MEMBRANE PROTEIN MJ1595"/>
    <property type="match status" value="1"/>
</dbReference>
<name>A0A7D5GX76_9EURY</name>
<dbReference type="OrthoDB" id="15513at2157"/>
<dbReference type="Pfam" id="PF03706">
    <property type="entry name" value="LPG_synthase_TM"/>
    <property type="match status" value="1"/>
</dbReference>
<feature type="transmembrane region" description="Helical" evidence="7">
    <location>
        <begin position="39"/>
        <end position="57"/>
    </location>
</feature>
<organism evidence="8 9">
    <name type="scientific">Halorarum halophilum</name>
    <dbReference type="NCBI Taxonomy" id="2743090"/>
    <lineage>
        <taxon>Archaea</taxon>
        <taxon>Methanobacteriati</taxon>
        <taxon>Methanobacteriota</taxon>
        <taxon>Stenosarchaea group</taxon>
        <taxon>Halobacteria</taxon>
        <taxon>Halobacteriales</taxon>
        <taxon>Haloferacaceae</taxon>
        <taxon>Halorarum</taxon>
    </lineage>
</organism>
<dbReference type="KEGG" id="halg:HUG10_00060"/>
<feature type="transmembrane region" description="Helical" evidence="7">
    <location>
        <begin position="157"/>
        <end position="175"/>
    </location>
</feature>
<dbReference type="Proteomes" id="UP000509750">
    <property type="component" value="Chromosome"/>
</dbReference>
<evidence type="ECO:0000256" key="5">
    <source>
        <dbReference type="ARBA" id="ARBA00022989"/>
    </source>
</evidence>
<keyword evidence="4 7" id="KW-0812">Transmembrane</keyword>
<evidence type="ECO:0000256" key="7">
    <source>
        <dbReference type="SAM" id="Phobius"/>
    </source>
</evidence>
<dbReference type="EMBL" id="CP058529">
    <property type="protein sequence ID" value="QLG26033.1"/>
    <property type="molecule type" value="Genomic_DNA"/>
</dbReference>
<feature type="transmembrane region" description="Helical" evidence="7">
    <location>
        <begin position="5"/>
        <end position="27"/>
    </location>
</feature>
<protein>
    <submittedName>
        <fullName evidence="8">Flippase-like domain-containing protein</fullName>
    </submittedName>
</protein>
<dbReference type="NCBIfam" id="TIGR00374">
    <property type="entry name" value="flippase-like domain"/>
    <property type="match status" value="1"/>
</dbReference>
<accession>A0A7D5GX76</accession>
<gene>
    <name evidence="8" type="ORF">HUG10_00060</name>
</gene>
<keyword evidence="3" id="KW-1003">Cell membrane</keyword>
<evidence type="ECO:0000313" key="9">
    <source>
        <dbReference type="Proteomes" id="UP000509750"/>
    </source>
</evidence>
<evidence type="ECO:0000256" key="3">
    <source>
        <dbReference type="ARBA" id="ARBA00022475"/>
    </source>
</evidence>
<feature type="transmembrane region" description="Helical" evidence="7">
    <location>
        <begin position="117"/>
        <end position="142"/>
    </location>
</feature>
<feature type="transmembrane region" description="Helical" evidence="7">
    <location>
        <begin position="264"/>
        <end position="283"/>
    </location>
</feature>
<keyword evidence="9" id="KW-1185">Reference proteome</keyword>
<evidence type="ECO:0000313" key="8">
    <source>
        <dbReference type="EMBL" id="QLG26033.1"/>
    </source>
</evidence>
<dbReference type="GO" id="GO:0005886">
    <property type="term" value="C:plasma membrane"/>
    <property type="evidence" value="ECO:0007669"/>
    <property type="project" value="UniProtKB-SubCell"/>
</dbReference>
<proteinExistence type="inferred from homology"/>
<dbReference type="RefSeq" id="WP_179167608.1">
    <property type="nucleotide sequence ID" value="NZ_CP058529.1"/>
</dbReference>
<dbReference type="PANTHER" id="PTHR39087:SF2">
    <property type="entry name" value="UPF0104 MEMBRANE PROTEIN MJ1595"/>
    <property type="match status" value="1"/>
</dbReference>